<keyword evidence="1" id="KW-0732">Signal</keyword>
<dbReference type="RefSeq" id="WP_101355280.1">
    <property type="nucleotide sequence ID" value="NZ_PIQO01000013.1"/>
</dbReference>
<name>A0A2N3LHN5_9BACI</name>
<reference evidence="2 3" key="1">
    <citation type="submission" date="2017-11" db="EMBL/GenBank/DDBJ databases">
        <title>Bacillus camelliae sp. nov., isolated from pu'er tea.</title>
        <authorList>
            <person name="Niu L."/>
        </authorList>
    </citation>
    <scope>NUCLEOTIDE SEQUENCE [LARGE SCALE GENOMIC DNA]</scope>
    <source>
        <strain evidence="2 3">7578-1</strain>
    </source>
</reference>
<keyword evidence="3" id="KW-1185">Reference proteome</keyword>
<dbReference type="EMBL" id="PIQO01000013">
    <property type="protein sequence ID" value="PKR84087.1"/>
    <property type="molecule type" value="Genomic_DNA"/>
</dbReference>
<evidence type="ECO:0000313" key="2">
    <source>
        <dbReference type="EMBL" id="PKR84087.1"/>
    </source>
</evidence>
<evidence type="ECO:0000313" key="3">
    <source>
        <dbReference type="Proteomes" id="UP000233440"/>
    </source>
</evidence>
<dbReference type="AlphaFoldDB" id="A0A2N3LHN5"/>
<proteinExistence type="predicted"/>
<sequence>MKKVSTRCIVFLIFILSACSNNSTTTVREDSPQYIKTGFTYYKTMVKVMNDIRDGEKVTVASEKDFQNEKEFQDWIVNPCDTTTMLNQAIKTADVPKNLIS</sequence>
<organism evidence="2 3">
    <name type="scientific">Heyndrickxia camelliae</name>
    <dbReference type="NCBI Taxonomy" id="1707093"/>
    <lineage>
        <taxon>Bacteria</taxon>
        <taxon>Bacillati</taxon>
        <taxon>Bacillota</taxon>
        <taxon>Bacilli</taxon>
        <taxon>Bacillales</taxon>
        <taxon>Bacillaceae</taxon>
        <taxon>Heyndrickxia</taxon>
    </lineage>
</organism>
<comment type="caution">
    <text evidence="2">The sequence shown here is derived from an EMBL/GenBank/DDBJ whole genome shotgun (WGS) entry which is preliminary data.</text>
</comment>
<accession>A0A2N3LHN5</accession>
<feature type="chain" id="PRO_5039713234" evidence="1">
    <location>
        <begin position="24"/>
        <end position="101"/>
    </location>
</feature>
<protein>
    <submittedName>
        <fullName evidence="2">Uncharacterized protein</fullName>
    </submittedName>
</protein>
<gene>
    <name evidence="2" type="ORF">CWO92_16380</name>
</gene>
<dbReference type="Proteomes" id="UP000233440">
    <property type="component" value="Unassembled WGS sequence"/>
</dbReference>
<feature type="signal peptide" evidence="1">
    <location>
        <begin position="1"/>
        <end position="23"/>
    </location>
</feature>
<evidence type="ECO:0000256" key="1">
    <source>
        <dbReference type="SAM" id="SignalP"/>
    </source>
</evidence>
<dbReference type="PROSITE" id="PS51257">
    <property type="entry name" value="PROKAR_LIPOPROTEIN"/>
    <property type="match status" value="1"/>
</dbReference>